<comment type="caution">
    <text evidence="1">The sequence shown here is derived from an EMBL/GenBank/DDBJ whole genome shotgun (WGS) entry which is preliminary data.</text>
</comment>
<dbReference type="Proteomes" id="UP001152519">
    <property type="component" value="Unassembled WGS sequence"/>
</dbReference>
<dbReference type="AlphaFoldDB" id="A0A9W4DRU3"/>
<dbReference type="SUPFAM" id="SSF52540">
    <property type="entry name" value="P-loop containing nucleoside triphosphate hydrolases"/>
    <property type="match status" value="1"/>
</dbReference>
<dbReference type="PANTHER" id="PTHR37807:SF3">
    <property type="entry name" value="OS07G0160300 PROTEIN"/>
    <property type="match status" value="1"/>
</dbReference>
<gene>
    <name evidence="1" type="ORF">SCOCK_160158</name>
</gene>
<dbReference type="GO" id="GO:0016301">
    <property type="term" value="F:kinase activity"/>
    <property type="evidence" value="ECO:0007669"/>
    <property type="project" value="UniProtKB-KW"/>
</dbReference>
<dbReference type="Gene3D" id="3.40.50.300">
    <property type="entry name" value="P-loop containing nucleotide triphosphate hydrolases"/>
    <property type="match status" value="1"/>
</dbReference>
<protein>
    <submittedName>
        <fullName evidence="1">Shikimate kinase</fullName>
    </submittedName>
</protein>
<proteinExistence type="predicted"/>
<dbReference type="PANTHER" id="PTHR37807">
    <property type="entry name" value="OS07G0160300 PROTEIN"/>
    <property type="match status" value="1"/>
</dbReference>
<reference evidence="1" key="1">
    <citation type="submission" date="2021-05" db="EMBL/GenBank/DDBJ databases">
        <authorList>
            <person name="Arsene-Ploetze F."/>
        </authorList>
    </citation>
    <scope>NUCLEOTIDE SEQUENCE</scope>
    <source>
        <strain evidence="1">DSM 42138</strain>
    </source>
</reference>
<name>A0A9W4DRU3_9ACTN</name>
<dbReference type="RefSeq" id="WP_251486727.1">
    <property type="nucleotide sequence ID" value="NZ_CAJSLV010000044.1"/>
</dbReference>
<keyword evidence="1" id="KW-0808">Transferase</keyword>
<evidence type="ECO:0000313" key="2">
    <source>
        <dbReference type="Proteomes" id="UP001152519"/>
    </source>
</evidence>
<accession>A0A9W4DRU3</accession>
<evidence type="ECO:0000313" key="1">
    <source>
        <dbReference type="EMBL" id="CAG6392376.1"/>
    </source>
</evidence>
<keyword evidence="2" id="KW-1185">Reference proteome</keyword>
<dbReference type="InterPro" id="IPR027417">
    <property type="entry name" value="P-loop_NTPase"/>
</dbReference>
<keyword evidence="1" id="KW-0418">Kinase</keyword>
<dbReference type="EMBL" id="CAJSLV010000044">
    <property type="protein sequence ID" value="CAG6392376.1"/>
    <property type="molecule type" value="Genomic_DNA"/>
</dbReference>
<dbReference type="Pfam" id="PF13671">
    <property type="entry name" value="AAA_33"/>
    <property type="match status" value="1"/>
</dbReference>
<sequence length="194" mass="20340">MSGLPGSGKSTLARGLAARLGLAVIDKDVVLEALYDSLGVGPEPWRHRLSRAADDVLYAQAALAPGAVLDNWWHPETAPARLHELCGQGGARLVQVHCDCDAAVAAARFQARARHPGHLDPVHTPEQVAERVAAVRASYRGPLDLDAPLLRVETGGGAPVDAEVLAAQVGGLLTRRVPRGSPPTSCCPCRRPPG</sequence>
<organism evidence="1 2">
    <name type="scientific">Actinacidiphila cocklensis</name>
    <dbReference type="NCBI Taxonomy" id="887465"/>
    <lineage>
        <taxon>Bacteria</taxon>
        <taxon>Bacillati</taxon>
        <taxon>Actinomycetota</taxon>
        <taxon>Actinomycetes</taxon>
        <taxon>Kitasatosporales</taxon>
        <taxon>Streptomycetaceae</taxon>
        <taxon>Actinacidiphila</taxon>
    </lineage>
</organism>